<sequence>MFKKMPPFFSSTTETSKHISKEVDAGRVRKIGPNLYTSKVDDDVSMLVRQNWAMILGIILPGCIVSHRTAFESRISPGGKIYVTGGYLRTIPLPGVTFVQLKGPGRLDSDMPFVSAYMSSRARMLLENLTPSRVRGEESKNVDIEEIERKLVDILNAEKEDGINRLRDQAREISDALGYNREFEKLDKIIGALLGTRQAALVNPVAKAQQLGVPYDADALMKAEALRAALAQLVYEPMPTKATGSAFYNIGFFDAYFSNYIEGTQFEVDEAKDIIDTGLVPLSRPSDGHDIIGTYRVVSSLDDMRRTPRSAEEFLELLRSRHSEIMTGRPDKHPGQFKEEVNYAGATRFVDPALVKGTLLQGFGLYTALENPFARALLIMFLVAEVHPFDDGNGRTARAMMNAELVATEQTRIIVPSVFRNEYVSSLKRITNHQQPESFIKVMSFAQKFVHSIDFRGYETAKYQMAKCNAFEDPADDKRLHIFEGER</sequence>
<reference evidence="2" key="1">
    <citation type="submission" date="2022-04" db="EMBL/GenBank/DDBJ databases">
        <authorList>
            <person name="Liu G."/>
        </authorList>
    </citation>
    <scope>NUCLEOTIDE SEQUENCE</scope>
    <source>
        <strain evidence="2">RG22</strain>
    </source>
</reference>
<gene>
    <name evidence="2" type="ORF">M1B72_02575</name>
</gene>
<dbReference type="InterPro" id="IPR040198">
    <property type="entry name" value="Fido_containing"/>
</dbReference>
<organism evidence="2 3">
    <name type="scientific">Geomonas paludis</name>
    <dbReference type="NCBI Taxonomy" id="2740185"/>
    <lineage>
        <taxon>Bacteria</taxon>
        <taxon>Pseudomonadati</taxon>
        <taxon>Thermodesulfobacteriota</taxon>
        <taxon>Desulfuromonadia</taxon>
        <taxon>Geobacterales</taxon>
        <taxon>Geobacteraceae</taxon>
        <taxon>Geomonas</taxon>
    </lineage>
</organism>
<dbReference type="PANTHER" id="PTHR13504">
    <property type="entry name" value="FIDO DOMAIN-CONTAINING PROTEIN DDB_G0283145"/>
    <property type="match status" value="1"/>
</dbReference>
<dbReference type="InterPro" id="IPR036597">
    <property type="entry name" value="Fido-like_dom_sf"/>
</dbReference>
<dbReference type="Gene3D" id="1.10.3290.10">
    <property type="entry name" value="Fido-like domain"/>
    <property type="match status" value="1"/>
</dbReference>
<evidence type="ECO:0000259" key="1">
    <source>
        <dbReference type="PROSITE" id="PS51459"/>
    </source>
</evidence>
<dbReference type="RefSeq" id="WP_183350330.1">
    <property type="nucleotide sequence ID" value="NZ_BLXY01000013.1"/>
</dbReference>
<dbReference type="EMBL" id="CP096574">
    <property type="protein sequence ID" value="UPU36608.1"/>
    <property type="molecule type" value="Genomic_DNA"/>
</dbReference>
<dbReference type="Proteomes" id="UP000831485">
    <property type="component" value="Chromosome"/>
</dbReference>
<feature type="domain" description="Fido" evidence="1">
    <location>
        <begin position="313"/>
        <end position="448"/>
    </location>
</feature>
<evidence type="ECO:0000313" key="3">
    <source>
        <dbReference type="Proteomes" id="UP000831485"/>
    </source>
</evidence>
<protein>
    <submittedName>
        <fullName evidence="2">Fic family protein</fullName>
    </submittedName>
</protein>
<keyword evidence="3" id="KW-1185">Reference proteome</keyword>
<proteinExistence type="predicted"/>
<evidence type="ECO:0000313" key="2">
    <source>
        <dbReference type="EMBL" id="UPU36608.1"/>
    </source>
</evidence>
<name>A0ABY4LJE0_9BACT</name>
<dbReference type="PANTHER" id="PTHR13504:SF38">
    <property type="entry name" value="FIDO DOMAIN-CONTAINING PROTEIN"/>
    <property type="match status" value="1"/>
</dbReference>
<dbReference type="SUPFAM" id="SSF140931">
    <property type="entry name" value="Fic-like"/>
    <property type="match status" value="1"/>
</dbReference>
<dbReference type="Pfam" id="PF02661">
    <property type="entry name" value="Fic"/>
    <property type="match status" value="1"/>
</dbReference>
<dbReference type="PROSITE" id="PS51459">
    <property type="entry name" value="FIDO"/>
    <property type="match status" value="1"/>
</dbReference>
<accession>A0ABY4LJE0</accession>
<dbReference type="InterPro" id="IPR003812">
    <property type="entry name" value="Fido"/>
</dbReference>